<organism evidence="3">
    <name type="scientific">Graphocephala atropunctata</name>
    <dbReference type="NCBI Taxonomy" id="36148"/>
    <lineage>
        <taxon>Eukaryota</taxon>
        <taxon>Metazoa</taxon>
        <taxon>Ecdysozoa</taxon>
        <taxon>Arthropoda</taxon>
        <taxon>Hexapoda</taxon>
        <taxon>Insecta</taxon>
        <taxon>Pterygota</taxon>
        <taxon>Neoptera</taxon>
        <taxon>Paraneoptera</taxon>
        <taxon>Hemiptera</taxon>
        <taxon>Auchenorrhyncha</taxon>
        <taxon>Membracoidea</taxon>
        <taxon>Cicadellidae</taxon>
        <taxon>Cicadellinae</taxon>
        <taxon>Cicadellini</taxon>
        <taxon>Graphocephala</taxon>
    </lineage>
</organism>
<gene>
    <name evidence="3" type="ORF">g.44885</name>
</gene>
<feature type="signal peptide" evidence="2">
    <location>
        <begin position="1"/>
        <end position="19"/>
    </location>
</feature>
<reference evidence="3" key="1">
    <citation type="submission" date="2015-11" db="EMBL/GenBank/DDBJ databases">
        <title>De novo transcriptome assembly of four potential Pierce s Disease insect vectors from Arizona vineyards.</title>
        <authorList>
            <person name="Tassone E.E."/>
        </authorList>
    </citation>
    <scope>NUCLEOTIDE SEQUENCE</scope>
</reference>
<name>A0A1B6LWP8_9HEMI</name>
<feature type="non-terminal residue" evidence="3">
    <location>
        <position position="105"/>
    </location>
</feature>
<feature type="chain" id="PRO_5008587846" evidence="2">
    <location>
        <begin position="20"/>
        <end position="105"/>
    </location>
</feature>
<accession>A0A1B6LWP8</accession>
<sequence>MWSALTSAVMITAVSLSIGQTNSQCTCVPLNQCKTPARDIGNCKNLMDICCDDGERSPRTQPQPQHIQPEPAGEGVCGVRGKRKDESGVNVDWRILNRFGESATR</sequence>
<feature type="region of interest" description="Disordered" evidence="1">
    <location>
        <begin position="54"/>
        <end position="86"/>
    </location>
</feature>
<protein>
    <submittedName>
        <fullName evidence="3">Uncharacterized protein</fullName>
    </submittedName>
</protein>
<dbReference type="AlphaFoldDB" id="A0A1B6LWP8"/>
<evidence type="ECO:0000313" key="3">
    <source>
        <dbReference type="EMBL" id="JAT28099.1"/>
    </source>
</evidence>
<evidence type="ECO:0000256" key="2">
    <source>
        <dbReference type="SAM" id="SignalP"/>
    </source>
</evidence>
<keyword evidence="2" id="KW-0732">Signal</keyword>
<evidence type="ECO:0000256" key="1">
    <source>
        <dbReference type="SAM" id="MobiDB-lite"/>
    </source>
</evidence>
<dbReference type="EMBL" id="GEBQ01011878">
    <property type="protein sequence ID" value="JAT28099.1"/>
    <property type="molecule type" value="Transcribed_RNA"/>
</dbReference>
<proteinExistence type="predicted"/>